<evidence type="ECO:0000256" key="3">
    <source>
        <dbReference type="ARBA" id="ARBA00022577"/>
    </source>
</evidence>
<feature type="chain" id="PRO_5046336089" evidence="6">
    <location>
        <begin position="28"/>
        <end position="78"/>
    </location>
</feature>
<comment type="similarity">
    <text evidence="1">Belongs to the DEFL family.</text>
</comment>
<dbReference type="Pfam" id="PF24552">
    <property type="entry name" value="Defensin"/>
    <property type="match status" value="1"/>
</dbReference>
<keyword evidence="3" id="KW-0295">Fungicide</keyword>
<evidence type="ECO:0000313" key="9">
    <source>
        <dbReference type="RefSeq" id="XP_019090360.1"/>
    </source>
</evidence>
<keyword evidence="2" id="KW-0929">Antimicrobial</keyword>
<feature type="signal peptide" evidence="6">
    <location>
        <begin position="1"/>
        <end position="27"/>
    </location>
</feature>
<dbReference type="Proteomes" id="UP000694864">
    <property type="component" value="Chromosome 13"/>
</dbReference>
<keyword evidence="6" id="KW-0732">Signal</keyword>
<feature type="domain" description="Defensin-like" evidence="7">
    <location>
        <begin position="36"/>
        <end position="74"/>
    </location>
</feature>
<proteinExistence type="inferred from homology"/>
<organism evidence="8 9">
    <name type="scientific">Camelina sativa</name>
    <name type="common">False flax</name>
    <name type="synonym">Myagrum sativum</name>
    <dbReference type="NCBI Taxonomy" id="90675"/>
    <lineage>
        <taxon>Eukaryota</taxon>
        <taxon>Viridiplantae</taxon>
        <taxon>Streptophyta</taxon>
        <taxon>Embryophyta</taxon>
        <taxon>Tracheophyta</taxon>
        <taxon>Spermatophyta</taxon>
        <taxon>Magnoliopsida</taxon>
        <taxon>eudicotyledons</taxon>
        <taxon>Gunneridae</taxon>
        <taxon>Pentapetalae</taxon>
        <taxon>rosids</taxon>
        <taxon>malvids</taxon>
        <taxon>Brassicales</taxon>
        <taxon>Brassicaceae</taxon>
        <taxon>Camelineae</taxon>
        <taxon>Camelina</taxon>
    </lineage>
</organism>
<protein>
    <submittedName>
        <fullName evidence="9">Defensin-like protein 55</fullName>
    </submittedName>
</protein>
<evidence type="ECO:0000259" key="7">
    <source>
        <dbReference type="Pfam" id="PF24552"/>
    </source>
</evidence>
<keyword evidence="8" id="KW-1185">Reference proteome</keyword>
<evidence type="ECO:0000256" key="5">
    <source>
        <dbReference type="ARBA" id="ARBA00023157"/>
    </source>
</evidence>
<name>A0ABM1QUC2_CAMSA</name>
<reference evidence="9" key="2">
    <citation type="submission" date="2025-08" db="UniProtKB">
        <authorList>
            <consortium name="RefSeq"/>
        </authorList>
    </citation>
    <scope>IDENTIFICATION</scope>
    <source>
        <tissue evidence="9">Leaf</tissue>
    </source>
</reference>
<evidence type="ECO:0000256" key="2">
    <source>
        <dbReference type="ARBA" id="ARBA00022529"/>
    </source>
</evidence>
<keyword evidence="4" id="KW-0611">Plant defense</keyword>
<dbReference type="GeneID" id="109128461"/>
<dbReference type="RefSeq" id="XP_019090360.1">
    <property type="nucleotide sequence ID" value="XM_019234815.1"/>
</dbReference>
<accession>A0ABM1QUC2</accession>
<evidence type="ECO:0000256" key="6">
    <source>
        <dbReference type="SAM" id="SignalP"/>
    </source>
</evidence>
<sequence>MSITKNFVIFFLVVILTNSLSNSGVLASSVIEASNYDSCTRPCTKMYGNYECRYDCTFMKYKDGQCVAGRCCCKHFDR</sequence>
<gene>
    <name evidence="9" type="primary">LOC109128461</name>
</gene>
<keyword evidence="5" id="KW-1015">Disulfide bond</keyword>
<evidence type="ECO:0000313" key="8">
    <source>
        <dbReference type="Proteomes" id="UP000694864"/>
    </source>
</evidence>
<evidence type="ECO:0000256" key="1">
    <source>
        <dbReference type="ARBA" id="ARBA00006722"/>
    </source>
</evidence>
<reference evidence="8" key="1">
    <citation type="journal article" date="2014" name="Nat. Commun.">
        <title>The emerging biofuel crop Camelina sativa retains a highly undifferentiated hexaploid genome structure.</title>
        <authorList>
            <person name="Kagale S."/>
            <person name="Koh C."/>
            <person name="Nixon J."/>
            <person name="Bollina V."/>
            <person name="Clarke W.E."/>
            <person name="Tuteja R."/>
            <person name="Spillane C."/>
            <person name="Robinson S.J."/>
            <person name="Links M.G."/>
            <person name="Clarke C."/>
            <person name="Higgins E.E."/>
            <person name="Huebert T."/>
            <person name="Sharpe A.G."/>
            <person name="Parkin I.A."/>
        </authorList>
    </citation>
    <scope>NUCLEOTIDE SEQUENCE [LARGE SCALE GENOMIC DNA]</scope>
    <source>
        <strain evidence="8">cv. DH55</strain>
    </source>
</reference>
<evidence type="ECO:0000256" key="4">
    <source>
        <dbReference type="ARBA" id="ARBA00022821"/>
    </source>
</evidence>
<dbReference type="InterPro" id="IPR056373">
    <property type="entry name" value="Defensin-like_dom"/>
</dbReference>